<name>A0A419EW90_9BACT</name>
<dbReference type="AlphaFoldDB" id="A0A419EW90"/>
<keyword evidence="1" id="KW-1133">Transmembrane helix</keyword>
<evidence type="ECO:0000313" key="4">
    <source>
        <dbReference type="Proteomes" id="UP000285961"/>
    </source>
</evidence>
<comment type="caution">
    <text evidence="3">The sequence shown here is derived from an EMBL/GenBank/DDBJ whole genome shotgun (WGS) entry which is preliminary data.</text>
</comment>
<evidence type="ECO:0000256" key="1">
    <source>
        <dbReference type="SAM" id="Phobius"/>
    </source>
</evidence>
<feature type="domain" description="AB hydrolase-1" evidence="2">
    <location>
        <begin position="88"/>
        <end position="191"/>
    </location>
</feature>
<evidence type="ECO:0000259" key="2">
    <source>
        <dbReference type="Pfam" id="PF12697"/>
    </source>
</evidence>
<gene>
    <name evidence="3" type="ORF">C4532_11870</name>
</gene>
<dbReference type="PANTHER" id="PTHR37946">
    <property type="entry name" value="SLL1969 PROTEIN"/>
    <property type="match status" value="1"/>
</dbReference>
<evidence type="ECO:0000313" key="3">
    <source>
        <dbReference type="EMBL" id="RJP68886.1"/>
    </source>
</evidence>
<dbReference type="InterPro" id="IPR029058">
    <property type="entry name" value="AB_hydrolase_fold"/>
</dbReference>
<keyword evidence="1" id="KW-0812">Transmembrane</keyword>
<dbReference type="InterPro" id="IPR000073">
    <property type="entry name" value="AB_hydrolase_1"/>
</dbReference>
<dbReference type="Proteomes" id="UP000285961">
    <property type="component" value="Unassembled WGS sequence"/>
</dbReference>
<reference evidence="3 4" key="1">
    <citation type="journal article" date="2017" name="ISME J.">
        <title>Energy and carbon metabolisms in a deep terrestrial subsurface fluid microbial community.</title>
        <authorList>
            <person name="Momper L."/>
            <person name="Jungbluth S.P."/>
            <person name="Lee M.D."/>
            <person name="Amend J.P."/>
        </authorList>
    </citation>
    <scope>NUCLEOTIDE SEQUENCE [LARGE SCALE GENOMIC DNA]</scope>
    <source>
        <strain evidence="3">SURF_17</strain>
    </source>
</reference>
<dbReference type="EMBL" id="QZKI01000088">
    <property type="protein sequence ID" value="RJP68886.1"/>
    <property type="molecule type" value="Genomic_DNA"/>
</dbReference>
<keyword evidence="1" id="KW-0472">Membrane</keyword>
<dbReference type="Gene3D" id="3.40.50.1820">
    <property type="entry name" value="alpha/beta hydrolase"/>
    <property type="match status" value="1"/>
</dbReference>
<proteinExistence type="predicted"/>
<organism evidence="3 4">
    <name type="scientific">Candidatus Abyssobacteria bacterium SURF_17</name>
    <dbReference type="NCBI Taxonomy" id="2093361"/>
    <lineage>
        <taxon>Bacteria</taxon>
        <taxon>Pseudomonadati</taxon>
        <taxon>Candidatus Hydrogenedentota</taxon>
        <taxon>Candidatus Abyssobacteria</taxon>
    </lineage>
</organism>
<protein>
    <recommendedName>
        <fullName evidence="2">AB hydrolase-1 domain-containing protein</fullName>
    </recommendedName>
</protein>
<feature type="transmembrane region" description="Helical" evidence="1">
    <location>
        <begin position="6"/>
        <end position="25"/>
    </location>
</feature>
<accession>A0A419EW90</accession>
<dbReference type="Pfam" id="PF12697">
    <property type="entry name" value="Abhydrolase_6"/>
    <property type="match status" value="1"/>
</dbReference>
<dbReference type="PANTHER" id="PTHR37946:SF1">
    <property type="entry name" value="SLL1969 PROTEIN"/>
    <property type="match status" value="1"/>
</dbReference>
<sequence>MQIVLNVVASFLAIIALAVIISYAIRSRELRIRQGAAVPGGCAGSPLERVFGIGGEVAAVFCCLVLYPLGYLLRESSRATPEPGELPLILCHGYWHNRSAFVLLRYRLRKAGRANVIVPNFRPASAMVPYFAERLSEKVREAMARTGCEKVDLVGHSMGGLVVRYFIEHLGGASCARMAVTIGTPNRGTKMAALGLFRTAEQFRTDSPLIQSLNAGARSWCSVTMASIWSEFDSVVLPAESAQLPEPTHNLMVRNVGHVALLFSGQVFRHLVSALSIEPTP</sequence>
<dbReference type="SUPFAM" id="SSF53474">
    <property type="entry name" value="alpha/beta-Hydrolases"/>
    <property type="match status" value="1"/>
</dbReference>